<feature type="chain" id="PRO_5011655401" evidence="1">
    <location>
        <begin position="21"/>
        <end position="102"/>
    </location>
</feature>
<gene>
    <name evidence="2" type="ORF">SAMN05660652_03871</name>
</gene>
<organism evidence="2 3">
    <name type="scientific">Propionivibrio dicarboxylicus</name>
    <dbReference type="NCBI Taxonomy" id="83767"/>
    <lineage>
        <taxon>Bacteria</taxon>
        <taxon>Pseudomonadati</taxon>
        <taxon>Pseudomonadota</taxon>
        <taxon>Betaproteobacteria</taxon>
        <taxon>Rhodocyclales</taxon>
        <taxon>Rhodocyclaceae</taxon>
        <taxon>Propionivibrio</taxon>
    </lineage>
</organism>
<protein>
    <submittedName>
        <fullName evidence="2">Uncharacterized protein</fullName>
    </submittedName>
</protein>
<keyword evidence="1" id="KW-0732">Signal</keyword>
<feature type="signal peptide" evidence="1">
    <location>
        <begin position="1"/>
        <end position="20"/>
    </location>
</feature>
<dbReference type="Proteomes" id="UP000198607">
    <property type="component" value="Unassembled WGS sequence"/>
</dbReference>
<dbReference type="AlphaFoldDB" id="A0A1G8MMW0"/>
<sequence length="102" mass="10978">MKHSLLGGFFYFVIASSALAQYAGPKLAFDATSAPDLNLPESATPVFEANSPRMMLLRPNGDGPFPEVARAHQCSGLIFNAANPNAVNWSMLGWAKTFFKNG</sequence>
<dbReference type="EMBL" id="FNCY01000026">
    <property type="protein sequence ID" value="SDI69186.1"/>
    <property type="molecule type" value="Genomic_DNA"/>
</dbReference>
<evidence type="ECO:0000313" key="3">
    <source>
        <dbReference type="Proteomes" id="UP000198607"/>
    </source>
</evidence>
<evidence type="ECO:0000256" key="1">
    <source>
        <dbReference type="SAM" id="SignalP"/>
    </source>
</evidence>
<accession>A0A1G8MMW0</accession>
<dbReference type="RefSeq" id="WP_143009935.1">
    <property type="nucleotide sequence ID" value="NZ_FNCY01000026.1"/>
</dbReference>
<dbReference type="OrthoDB" id="3647650at2"/>
<dbReference type="STRING" id="83767.SAMN05660652_03871"/>
<proteinExistence type="predicted"/>
<evidence type="ECO:0000313" key="2">
    <source>
        <dbReference type="EMBL" id="SDI69186.1"/>
    </source>
</evidence>
<name>A0A1G8MMW0_9RHOO</name>
<reference evidence="2 3" key="1">
    <citation type="submission" date="2016-10" db="EMBL/GenBank/DDBJ databases">
        <authorList>
            <person name="de Groot N.N."/>
        </authorList>
    </citation>
    <scope>NUCLEOTIDE SEQUENCE [LARGE SCALE GENOMIC DNA]</scope>
    <source>
        <strain evidence="2 3">DSM 5885</strain>
    </source>
</reference>
<keyword evidence="3" id="KW-1185">Reference proteome</keyword>